<dbReference type="AlphaFoldDB" id="A0A6M8HEQ4"/>
<protein>
    <submittedName>
        <fullName evidence="3">DUF4142 domain-containing protein</fullName>
    </submittedName>
</protein>
<gene>
    <name evidence="3" type="ORF">HN018_01370</name>
</gene>
<keyword evidence="1" id="KW-0732">Signal</keyword>
<name>A0A6M8HEQ4_9PROT</name>
<evidence type="ECO:0000313" key="4">
    <source>
        <dbReference type="Proteomes" id="UP000500767"/>
    </source>
</evidence>
<reference evidence="3 4" key="1">
    <citation type="journal article" date="2014" name="World J. Microbiol. Biotechnol.">
        <title>Biodiversity and physiological characteristics of Antarctic and Arctic lichens-associated bacteria.</title>
        <authorList>
            <person name="Lee Y.M."/>
            <person name="Kim E.H."/>
            <person name="Lee H.K."/>
            <person name="Hong S.G."/>
        </authorList>
    </citation>
    <scope>NUCLEOTIDE SEQUENCE [LARGE SCALE GENOMIC DNA]</scope>
    <source>
        <strain evidence="3 4">PAMC 26569</strain>
    </source>
</reference>
<feature type="chain" id="PRO_5026975293" evidence="1">
    <location>
        <begin position="23"/>
        <end position="169"/>
    </location>
</feature>
<feature type="signal peptide" evidence="1">
    <location>
        <begin position="1"/>
        <end position="22"/>
    </location>
</feature>
<dbReference type="InterPro" id="IPR025419">
    <property type="entry name" value="DUF4142"/>
</dbReference>
<accession>A0A6M8HEQ4</accession>
<dbReference type="EMBL" id="CP053708">
    <property type="protein sequence ID" value="QKE88880.1"/>
    <property type="molecule type" value="Genomic_DNA"/>
</dbReference>
<dbReference type="RefSeq" id="WP_171832844.1">
    <property type="nucleotide sequence ID" value="NZ_CP053708.1"/>
</dbReference>
<dbReference type="Proteomes" id="UP000500767">
    <property type="component" value="Chromosome"/>
</dbReference>
<organism evidence="3 4">
    <name type="scientific">Lichenicola cladoniae</name>
    <dbReference type="NCBI Taxonomy" id="1484109"/>
    <lineage>
        <taxon>Bacteria</taxon>
        <taxon>Pseudomonadati</taxon>
        <taxon>Pseudomonadota</taxon>
        <taxon>Alphaproteobacteria</taxon>
        <taxon>Acetobacterales</taxon>
        <taxon>Acetobacteraceae</taxon>
        <taxon>Lichenicola</taxon>
    </lineage>
</organism>
<evidence type="ECO:0000313" key="3">
    <source>
        <dbReference type="EMBL" id="QKE88880.1"/>
    </source>
</evidence>
<dbReference type="Gene3D" id="1.20.1260.10">
    <property type="match status" value="1"/>
</dbReference>
<feature type="domain" description="DUF4142" evidence="2">
    <location>
        <begin position="29"/>
        <end position="160"/>
    </location>
</feature>
<dbReference type="PANTHER" id="PTHR38593">
    <property type="entry name" value="BLR2558 PROTEIN"/>
    <property type="match status" value="1"/>
</dbReference>
<sequence>MKQSPLLLSGILLAAMLQAAHAAETVSAADRAFVAKVSQGGMFEVKLGQLASDQGAAQDIKDQGTTEAHDHGLVGDSLKSIASDAGITFPDTLNPQFQRQLDGLKAMSGPSFDNAYVHAMEVIHVKDGAAFATEAASGTNPKLRAFARETHRIVERHLGELHGAGPEAK</sequence>
<dbReference type="InterPro" id="IPR012347">
    <property type="entry name" value="Ferritin-like"/>
</dbReference>
<proteinExistence type="predicted"/>
<keyword evidence="4" id="KW-1185">Reference proteome</keyword>
<dbReference type="KEGG" id="lck:HN018_01370"/>
<evidence type="ECO:0000256" key="1">
    <source>
        <dbReference type="SAM" id="SignalP"/>
    </source>
</evidence>
<dbReference type="Pfam" id="PF13628">
    <property type="entry name" value="DUF4142"/>
    <property type="match status" value="1"/>
</dbReference>
<dbReference type="PANTHER" id="PTHR38593:SF1">
    <property type="entry name" value="BLR2558 PROTEIN"/>
    <property type="match status" value="1"/>
</dbReference>
<evidence type="ECO:0000259" key="2">
    <source>
        <dbReference type="Pfam" id="PF13628"/>
    </source>
</evidence>